<reference evidence="1" key="1">
    <citation type="submission" date="2018-12" db="EMBL/GenBank/DDBJ databases">
        <authorList>
            <person name="Will S."/>
            <person name="Neumann-Schaal M."/>
            <person name="Henke P."/>
        </authorList>
    </citation>
    <scope>NUCLEOTIDE SEQUENCE</scope>
    <source>
        <strain evidence="1">PCC 7102</strain>
    </source>
</reference>
<comment type="caution">
    <text evidence="1">The sequence shown here is derived from an EMBL/GenBank/DDBJ whole genome shotgun (WGS) entry which is preliminary data.</text>
</comment>
<evidence type="ECO:0000313" key="2">
    <source>
        <dbReference type="Proteomes" id="UP000271624"/>
    </source>
</evidence>
<reference evidence="1" key="2">
    <citation type="journal article" date="2019" name="Genome Biol. Evol.">
        <title>Day and night: Metabolic profiles and evolutionary relationships of six axenic non-marine cyanobacteria.</title>
        <authorList>
            <person name="Will S.E."/>
            <person name="Henke P."/>
            <person name="Boedeker C."/>
            <person name="Huang S."/>
            <person name="Brinkmann H."/>
            <person name="Rohde M."/>
            <person name="Jarek M."/>
            <person name="Friedl T."/>
            <person name="Seufert S."/>
            <person name="Schumacher M."/>
            <person name="Overmann J."/>
            <person name="Neumann-Schaal M."/>
            <person name="Petersen J."/>
        </authorList>
    </citation>
    <scope>NUCLEOTIDE SEQUENCE [LARGE SCALE GENOMIC DNA]</scope>
    <source>
        <strain evidence="1">PCC 7102</strain>
    </source>
</reference>
<evidence type="ECO:0000313" key="1">
    <source>
        <dbReference type="EMBL" id="RUT07360.1"/>
    </source>
</evidence>
<accession>A0A3S1B9D2</accession>
<keyword evidence="2" id="KW-1185">Reference proteome</keyword>
<dbReference type="AlphaFoldDB" id="A0A3S1B9D2"/>
<proteinExistence type="predicted"/>
<sequence length="73" mass="8399">MFGRRFEQARTDVANFRNGLPDDDFYTITPPATIEQVEVLERPASVLFGAGLAMLYVIYCNEWRLSHLLAIDY</sequence>
<organism evidence="1 2">
    <name type="scientific">Dulcicalothrix desertica PCC 7102</name>
    <dbReference type="NCBI Taxonomy" id="232991"/>
    <lineage>
        <taxon>Bacteria</taxon>
        <taxon>Bacillati</taxon>
        <taxon>Cyanobacteriota</taxon>
        <taxon>Cyanophyceae</taxon>
        <taxon>Nostocales</taxon>
        <taxon>Calotrichaceae</taxon>
        <taxon>Dulcicalothrix</taxon>
    </lineage>
</organism>
<dbReference type="EMBL" id="RSCL01000005">
    <property type="protein sequence ID" value="RUT07360.1"/>
    <property type="molecule type" value="Genomic_DNA"/>
</dbReference>
<name>A0A3S1B9D2_9CYAN</name>
<protein>
    <submittedName>
        <fullName evidence="1">Uncharacterized protein</fullName>
    </submittedName>
</protein>
<dbReference type="Proteomes" id="UP000271624">
    <property type="component" value="Unassembled WGS sequence"/>
</dbReference>
<gene>
    <name evidence="1" type="ORF">DSM106972_026210</name>
</gene>
<dbReference type="RefSeq" id="WP_127081175.1">
    <property type="nucleotide sequence ID" value="NZ_RSCL01000005.1"/>
</dbReference>